<dbReference type="RefSeq" id="WP_161826419.1">
    <property type="nucleotide sequence ID" value="NZ_WVIC01000036.1"/>
</dbReference>
<keyword evidence="3 5" id="KW-1133">Transmembrane helix</keyword>
<feature type="transmembrane region" description="Helical" evidence="5">
    <location>
        <begin position="51"/>
        <end position="73"/>
    </location>
</feature>
<evidence type="ECO:0000256" key="3">
    <source>
        <dbReference type="ARBA" id="ARBA00022989"/>
    </source>
</evidence>
<proteinExistence type="inferred from homology"/>
<dbReference type="PANTHER" id="PTHR39344:SF1">
    <property type="entry name" value="UPF0182 PROTEIN SLL1060"/>
    <property type="match status" value="1"/>
</dbReference>
<feature type="transmembrane region" description="Helical" evidence="5">
    <location>
        <begin position="312"/>
        <end position="333"/>
    </location>
</feature>
<keyword evidence="1 5" id="KW-1003">Cell membrane</keyword>
<comment type="caution">
    <text evidence="6">The sequence shown here is derived from an EMBL/GenBank/DDBJ whole genome shotgun (WGS) entry which is preliminary data.</text>
</comment>
<feature type="transmembrane region" description="Helical" evidence="5">
    <location>
        <begin position="12"/>
        <end position="31"/>
    </location>
</feature>
<sequence length="963" mass="109742">MFKQAAHWTRWGIIVLLGLVFALDLSAYWVAEGLWFQNLGYLAIFQTQVGMRILLWIGTLSATAAILWGNLYLTQYWRYVKPVSLPEGRSSRRGLLTLLLTVLGLGGLLACFLVYQGQLSAQFWHGQPTPVMRALPQFQAQTVGALIYEWIRSPWQLGLVALFLVALSVYPRWVLSVISLALCLSMGLILSSHWTTILLSLHPVPFQQTDPLFEQDISFYMFRLPLWELLRFWWVGVSLTSFVSVTLIYLLSGDSLSQGGFPGFSPLQKRHLYGLAGSFMMAISLGIWLDRYELLYSTRGIIYGASFTEATVALPANTILSLLGLGIALLLFWRTLAWRYFKLRVGLFSLLGLYVATVLIGTLLLPMIVQWVIVQPNELAREEPYIRQCIRLTRQGFDLAPIEAKTFNPQDDLTPERLQANNLTIRNIRLWDTQPLLEANRQLQRFRLYYEFPDADVDRYQISATPDATTATDRRQVLIAARELDYDSVPEEAQTWVNERFIYTHGYGFTISPVNTAAASGLPEYFVQDIGTTTDEGDLQTASPEIRASIPIRTPRLYFGELTHSHVITGTQVKELDYPSGNENVYNVYSGAGGVGVGAVWRRGLFALYLRDWRILLAQDILPEAKVLFRRQIQDRVSAVAPFLQYDHDPYLVAADPNPDATPENPSENTLFWIIDAYTTSDRYPYSDPGGQPFNYIRNSVKVVIDAYNGSMSFYAIEPEEPILQSWSQVFPDWLEPLDKMPPRLRNHIRYPLDLFKSQTQSLLTYHMVDPQVFYNREDPWRVPNEIYGEATQRVEPYYLIMKLPDEQTEEFILLSPFTPLRRNNLIGWLAARSDGENYGRRLLYQFPKQELVFGPEQIEALINQDPVISQQISLWNRQGSRVIQGNLLIIPIEQSLLYVEPLYLEADQTGVPILARVIVVYGDRIVMAPTLDQALNGVFAEEMADPSTIIRSIEDFDTVGVP</sequence>
<evidence type="ECO:0000313" key="7">
    <source>
        <dbReference type="Proteomes" id="UP000607397"/>
    </source>
</evidence>
<dbReference type="InterPro" id="IPR005372">
    <property type="entry name" value="UPF0182"/>
</dbReference>
<keyword evidence="7" id="KW-1185">Reference proteome</keyword>
<reference evidence="6" key="1">
    <citation type="submission" date="2019-12" db="EMBL/GenBank/DDBJ databases">
        <title>High-Quality draft genome sequences of three cyanobacteria isolated from the limestone walls of the Old Cathedral of Coimbra.</title>
        <authorList>
            <person name="Tiago I."/>
            <person name="Soares F."/>
            <person name="Portugal A."/>
        </authorList>
    </citation>
    <scope>NUCLEOTIDE SEQUENCE [LARGE SCALE GENOMIC DNA]</scope>
    <source>
        <strain evidence="6">C</strain>
    </source>
</reference>
<evidence type="ECO:0000256" key="2">
    <source>
        <dbReference type="ARBA" id="ARBA00022692"/>
    </source>
</evidence>
<feature type="transmembrane region" description="Helical" evidence="5">
    <location>
        <begin position="272"/>
        <end position="289"/>
    </location>
</feature>
<accession>A0A8K2A8E8</accession>
<evidence type="ECO:0000313" key="6">
    <source>
        <dbReference type="EMBL" id="NCJ07941.1"/>
    </source>
</evidence>
<dbReference type="GO" id="GO:0005576">
    <property type="term" value="C:extracellular region"/>
    <property type="evidence" value="ECO:0007669"/>
    <property type="project" value="TreeGrafter"/>
</dbReference>
<dbReference type="PANTHER" id="PTHR39344">
    <property type="entry name" value="UPF0182 PROTEIN SLL1060"/>
    <property type="match status" value="1"/>
</dbReference>
<dbReference type="NCBIfam" id="NF002707">
    <property type="entry name" value="PRK02509.1"/>
    <property type="match status" value="1"/>
</dbReference>
<gene>
    <name evidence="6" type="ORF">GS597_15780</name>
</gene>
<protein>
    <recommendedName>
        <fullName evidence="5">UPF0182 protein GS597_15780</fullName>
    </recommendedName>
</protein>
<dbReference type="GO" id="GO:0005886">
    <property type="term" value="C:plasma membrane"/>
    <property type="evidence" value="ECO:0007669"/>
    <property type="project" value="UniProtKB-SubCell"/>
</dbReference>
<feature type="transmembrane region" description="Helical" evidence="5">
    <location>
        <begin position="232"/>
        <end position="251"/>
    </location>
</feature>
<feature type="transmembrane region" description="Helical" evidence="5">
    <location>
        <begin position="177"/>
        <end position="201"/>
    </location>
</feature>
<evidence type="ECO:0000256" key="1">
    <source>
        <dbReference type="ARBA" id="ARBA00022475"/>
    </source>
</evidence>
<organism evidence="6 7">
    <name type="scientific">Petrachloros mirabilis ULC683</name>
    <dbReference type="NCBI Taxonomy" id="2781853"/>
    <lineage>
        <taxon>Bacteria</taxon>
        <taxon>Bacillati</taxon>
        <taxon>Cyanobacteriota</taxon>
        <taxon>Cyanophyceae</taxon>
        <taxon>Synechococcales</taxon>
        <taxon>Petrachlorosaceae</taxon>
        <taxon>Petrachloros</taxon>
        <taxon>Petrachloros mirabilis</taxon>
    </lineage>
</organism>
<keyword evidence="4 5" id="KW-0472">Membrane</keyword>
<feature type="transmembrane region" description="Helical" evidence="5">
    <location>
        <begin position="153"/>
        <end position="170"/>
    </location>
</feature>
<dbReference type="HAMAP" id="MF_01600">
    <property type="entry name" value="UPF0182"/>
    <property type="match status" value="1"/>
</dbReference>
<comment type="subcellular location">
    <subcellularLocation>
        <location evidence="5">Cell membrane</location>
        <topology evidence="5">Multi-pass membrane protein</topology>
    </subcellularLocation>
</comment>
<name>A0A8K2A8E8_9CYAN</name>
<dbReference type="Pfam" id="PF03699">
    <property type="entry name" value="UPF0182"/>
    <property type="match status" value="1"/>
</dbReference>
<feature type="transmembrane region" description="Helical" evidence="5">
    <location>
        <begin position="94"/>
        <end position="115"/>
    </location>
</feature>
<comment type="similarity">
    <text evidence="5">Belongs to the UPF0182 family.</text>
</comment>
<dbReference type="EMBL" id="WVIC01000036">
    <property type="protein sequence ID" value="NCJ07941.1"/>
    <property type="molecule type" value="Genomic_DNA"/>
</dbReference>
<keyword evidence="2 5" id="KW-0812">Transmembrane</keyword>
<evidence type="ECO:0000256" key="4">
    <source>
        <dbReference type="ARBA" id="ARBA00023136"/>
    </source>
</evidence>
<evidence type="ECO:0000256" key="5">
    <source>
        <dbReference type="HAMAP-Rule" id="MF_01600"/>
    </source>
</evidence>
<feature type="transmembrane region" description="Helical" evidence="5">
    <location>
        <begin position="345"/>
        <end position="373"/>
    </location>
</feature>
<dbReference type="Proteomes" id="UP000607397">
    <property type="component" value="Unassembled WGS sequence"/>
</dbReference>
<dbReference type="AlphaFoldDB" id="A0A8K2A8E8"/>